<dbReference type="CDD" id="cd00158">
    <property type="entry name" value="RHOD"/>
    <property type="match status" value="1"/>
</dbReference>
<dbReference type="InterPro" id="IPR036873">
    <property type="entry name" value="Rhodanese-like_dom_sf"/>
</dbReference>
<feature type="domain" description="Rhodanese" evidence="1">
    <location>
        <begin position="43"/>
        <end position="141"/>
    </location>
</feature>
<evidence type="ECO:0000259" key="1">
    <source>
        <dbReference type="PROSITE" id="PS50206"/>
    </source>
</evidence>
<reference evidence="2" key="1">
    <citation type="submission" date="2018-06" db="EMBL/GenBank/DDBJ databases">
        <authorList>
            <person name="Zhirakovskaya E."/>
        </authorList>
    </citation>
    <scope>NUCLEOTIDE SEQUENCE</scope>
</reference>
<dbReference type="Gene3D" id="3.40.250.10">
    <property type="entry name" value="Rhodanese-like domain"/>
    <property type="match status" value="1"/>
</dbReference>
<dbReference type="PROSITE" id="PS50206">
    <property type="entry name" value="RHODANESE_3"/>
    <property type="match status" value="1"/>
</dbReference>
<dbReference type="SUPFAM" id="SSF52821">
    <property type="entry name" value="Rhodanese/Cell cycle control phosphatase"/>
    <property type="match status" value="2"/>
</dbReference>
<sequence>MKKILAITLMCFISIAAIAKDEFPGRSIYPNVPYIELDDLYAQRNNAIIIDARSPYEFETLRIKNAHSVPLILSSKVFKIKMRALRDQYPRKKLVFYCNGHKCMKSYKAAARSITYLGQQNVYAFDAGIFDWASKYPDEAILLGETLKDPKKLISKDDFKKHLVDAEKFIKSTNDSSAILDIRDRIERDGFYVFSGFEDSISLNEKDKQLMSDFFDNVRKSKKPLYIYDMVGRQVRWFQYYVESKGIKKYYFMKGGAEAFYDIPLKNLMD</sequence>
<dbReference type="InterPro" id="IPR001763">
    <property type="entry name" value="Rhodanese-like_dom"/>
</dbReference>
<dbReference type="AlphaFoldDB" id="A0A3B0XIC0"/>
<proteinExistence type="predicted"/>
<gene>
    <name evidence="2" type="ORF">MNBD_GAMMA08-292</name>
</gene>
<accession>A0A3B0XIC0</accession>
<dbReference type="SMART" id="SM00450">
    <property type="entry name" value="RHOD"/>
    <property type="match status" value="2"/>
</dbReference>
<dbReference type="EMBL" id="UOFH01000265">
    <property type="protein sequence ID" value="VAW63993.1"/>
    <property type="molecule type" value="Genomic_DNA"/>
</dbReference>
<organism evidence="2">
    <name type="scientific">hydrothermal vent metagenome</name>
    <dbReference type="NCBI Taxonomy" id="652676"/>
    <lineage>
        <taxon>unclassified sequences</taxon>
        <taxon>metagenomes</taxon>
        <taxon>ecological metagenomes</taxon>
    </lineage>
</organism>
<dbReference type="Pfam" id="PF00581">
    <property type="entry name" value="Rhodanese"/>
    <property type="match status" value="1"/>
</dbReference>
<evidence type="ECO:0000313" key="2">
    <source>
        <dbReference type="EMBL" id="VAW63993.1"/>
    </source>
</evidence>
<name>A0A3B0XIC0_9ZZZZ</name>
<protein>
    <recommendedName>
        <fullName evidence="1">Rhodanese domain-containing protein</fullName>
    </recommendedName>
</protein>